<sequence length="305" mass="33783">MKRALVTGAAGFIGTQLVKTLLSKDYDVSALIEKNDTKSENKLVSISDKINIIKELDSGKKYLPFDVVYHLATVGIRPGFNNIDMICDVNIKMSCKLVDFAKDNRSGLLVNFGSCFEYGDHGNVLLTEDMDCRPESLYAISKVSSVNLTTAYAKQKEVSLITVRPFGVFGEGEGNTRLAPSIIANCLEGKKIKTTAGEQIRDFVNVKDVAKAIVALSEAKYQKYEIYNICSNNPVTVKSFITEIVDICGFDRGLIDFGALPYRENEAMIFAGSNEKLQNVIGYPFPNNHKDGILDIYNDMKEEHT</sequence>
<evidence type="ECO:0000256" key="1">
    <source>
        <dbReference type="ARBA" id="ARBA00007637"/>
    </source>
</evidence>
<dbReference type="Proteomes" id="UP000220904">
    <property type="component" value="Unassembled WGS sequence"/>
</dbReference>
<evidence type="ECO:0000313" key="4">
    <source>
        <dbReference type="Proteomes" id="UP000220904"/>
    </source>
</evidence>
<gene>
    <name evidence="3" type="ORF">CHR60_11705</name>
</gene>
<protein>
    <recommendedName>
        <fullName evidence="2">NAD-dependent epimerase/dehydratase domain-containing protein</fullName>
    </recommendedName>
</protein>
<dbReference type="RefSeq" id="WP_097793175.1">
    <property type="nucleotide sequence ID" value="NZ_NOUV01000019.1"/>
</dbReference>
<comment type="caution">
    <text evidence="3">The sequence shown here is derived from an EMBL/GenBank/DDBJ whole genome shotgun (WGS) entry which is preliminary data.</text>
</comment>
<dbReference type="InterPro" id="IPR001509">
    <property type="entry name" value="Epimerase_deHydtase"/>
</dbReference>
<feature type="domain" description="NAD-dependent epimerase/dehydratase" evidence="2">
    <location>
        <begin position="4"/>
        <end position="230"/>
    </location>
</feature>
<dbReference type="InterPro" id="IPR036291">
    <property type="entry name" value="NAD(P)-bd_dom_sf"/>
</dbReference>
<reference evidence="3 4" key="1">
    <citation type="journal article" date="2017" name="Front. Microbiol.">
        <title>New Insights into the Diversity of the Genus Faecalibacterium.</title>
        <authorList>
            <person name="Benevides L."/>
            <person name="Burman S."/>
            <person name="Martin R."/>
            <person name="Robert V."/>
            <person name="Thomas M."/>
            <person name="Miquel S."/>
            <person name="Chain F."/>
            <person name="Sokol H."/>
            <person name="Bermudez-Humaran L.G."/>
            <person name="Morrison M."/>
            <person name="Langella P."/>
            <person name="Azevedo V.A."/>
            <person name="Chatel J.M."/>
            <person name="Soares S."/>
        </authorList>
    </citation>
    <scope>NUCLEOTIDE SEQUENCE [LARGE SCALE GENOMIC DNA]</scope>
    <source>
        <strain evidence="3 4">AHMP21</strain>
    </source>
</reference>
<proteinExistence type="inferred from homology"/>
<dbReference type="SUPFAM" id="SSF51735">
    <property type="entry name" value="NAD(P)-binding Rossmann-fold domains"/>
    <property type="match status" value="1"/>
</dbReference>
<accession>A0A2A7B2U7</accession>
<dbReference type="OrthoDB" id="142826at2"/>
<organism evidence="3 4">
    <name type="scientific">Faecalibacterium prausnitzii</name>
    <dbReference type="NCBI Taxonomy" id="853"/>
    <lineage>
        <taxon>Bacteria</taxon>
        <taxon>Bacillati</taxon>
        <taxon>Bacillota</taxon>
        <taxon>Clostridia</taxon>
        <taxon>Eubacteriales</taxon>
        <taxon>Oscillospiraceae</taxon>
        <taxon>Faecalibacterium</taxon>
    </lineage>
</organism>
<dbReference type="Gene3D" id="3.40.50.720">
    <property type="entry name" value="NAD(P)-binding Rossmann-like Domain"/>
    <property type="match status" value="1"/>
</dbReference>
<evidence type="ECO:0000313" key="3">
    <source>
        <dbReference type="EMBL" id="PDX85706.1"/>
    </source>
</evidence>
<comment type="similarity">
    <text evidence="1">Belongs to the NAD(P)-dependent epimerase/dehydratase family.</text>
</comment>
<dbReference type="PANTHER" id="PTHR43000">
    <property type="entry name" value="DTDP-D-GLUCOSE 4,6-DEHYDRATASE-RELATED"/>
    <property type="match status" value="1"/>
</dbReference>
<name>A0A2A7B2U7_9FIRM</name>
<dbReference type="AlphaFoldDB" id="A0A2A7B2U7"/>
<evidence type="ECO:0000259" key="2">
    <source>
        <dbReference type="Pfam" id="PF01370"/>
    </source>
</evidence>
<dbReference type="Pfam" id="PF01370">
    <property type="entry name" value="Epimerase"/>
    <property type="match status" value="1"/>
</dbReference>
<dbReference type="EMBL" id="NOUV01000019">
    <property type="protein sequence ID" value="PDX85706.1"/>
    <property type="molecule type" value="Genomic_DNA"/>
</dbReference>